<sequence>MHEHRQIAARIDHGYAATIHKSQGVTVDRTHVLATTGVDQHSSYVALSRHRESVELHYGRDDFADAGKLARVLSRERAKDMAGDYASEDLERRFAERRGINFRERVAEIVRKVPEKVRGLIDGLRTPQADHQVRAQAAVRRHARAVSNLFLAQENGAAQDQLVEQRSPAALRQELAAARKELNAFGANYSRDIERAYIADPSLAREAAGGQVRRAILAMKTEGRVREAGQERADRFVDRWQKLGHKSQQHYRSGEMRKYRASRSEMAEMAKSLQRDPQLDSLLAKRKVELGISAASGRSLGDELAFRHGLDLGRGRGIGI</sequence>
<dbReference type="Gene3D" id="3.40.50.300">
    <property type="entry name" value="P-loop containing nucleotide triphosphate hydrolases"/>
    <property type="match status" value="1"/>
</dbReference>
<protein>
    <submittedName>
        <fullName evidence="1">Conjugal transfer protein TraA</fullName>
    </submittedName>
</protein>
<dbReference type="EMBL" id="CP092471">
    <property type="protein sequence ID" value="UVI39674.1"/>
    <property type="molecule type" value="Genomic_DNA"/>
</dbReference>
<dbReference type="InterPro" id="IPR027417">
    <property type="entry name" value="P-loop_NTPase"/>
</dbReference>
<dbReference type="SUPFAM" id="SSF52540">
    <property type="entry name" value="P-loop containing nucleoside triphosphate hydrolases"/>
    <property type="match status" value="1"/>
</dbReference>
<reference evidence="1" key="1">
    <citation type="submission" date="2022-02" db="EMBL/GenBank/DDBJ databases">
        <title>Qipengyuania spongiae sp. nov., isolated from marine sponge.</title>
        <authorList>
            <person name="Li Z."/>
            <person name="Zhang M."/>
        </authorList>
    </citation>
    <scope>NUCLEOTIDE SEQUENCE</scope>
    <source>
        <strain evidence="1">PHS-Z21</strain>
    </source>
</reference>
<name>A0ABY5SZI9_9SPHN</name>
<keyword evidence="2" id="KW-1185">Reference proteome</keyword>
<accession>A0ABY5SZI9</accession>
<dbReference type="CDD" id="cd18809">
    <property type="entry name" value="SF1_C_RecD"/>
    <property type="match status" value="1"/>
</dbReference>
<evidence type="ECO:0000313" key="1">
    <source>
        <dbReference type="EMBL" id="UVI39674.1"/>
    </source>
</evidence>
<organism evidence="1 2">
    <name type="scientific">Qipengyuania spongiae</name>
    <dbReference type="NCBI Taxonomy" id="2909673"/>
    <lineage>
        <taxon>Bacteria</taxon>
        <taxon>Pseudomonadati</taxon>
        <taxon>Pseudomonadota</taxon>
        <taxon>Alphaproteobacteria</taxon>
        <taxon>Sphingomonadales</taxon>
        <taxon>Erythrobacteraceae</taxon>
        <taxon>Qipengyuania</taxon>
    </lineage>
</organism>
<gene>
    <name evidence="1" type="ORF">L1F33_01540</name>
</gene>
<proteinExistence type="predicted"/>
<dbReference type="Proteomes" id="UP001065265">
    <property type="component" value="Chromosome"/>
</dbReference>
<evidence type="ECO:0000313" key="2">
    <source>
        <dbReference type="Proteomes" id="UP001065265"/>
    </source>
</evidence>